<dbReference type="EMBL" id="BARV01004002">
    <property type="protein sequence ID" value="GAI14403.1"/>
    <property type="molecule type" value="Genomic_DNA"/>
</dbReference>
<reference evidence="2" key="1">
    <citation type="journal article" date="2014" name="Front. Microbiol.">
        <title>High frequency of phylogenetically diverse reductive dehalogenase-homologous genes in deep subseafloor sedimentary metagenomes.</title>
        <authorList>
            <person name="Kawai M."/>
            <person name="Futagami T."/>
            <person name="Toyoda A."/>
            <person name="Takaki Y."/>
            <person name="Nishi S."/>
            <person name="Hori S."/>
            <person name="Arai W."/>
            <person name="Tsubouchi T."/>
            <person name="Morono Y."/>
            <person name="Uchiyama I."/>
            <person name="Ito T."/>
            <person name="Fujiyama A."/>
            <person name="Inagaki F."/>
            <person name="Takami H."/>
        </authorList>
    </citation>
    <scope>NUCLEOTIDE SEQUENCE</scope>
    <source>
        <strain evidence="2">Expedition CK06-06</strain>
    </source>
</reference>
<dbReference type="PANTHER" id="PTHR11564">
    <property type="entry name" value="SIGNAL RECOGNITION PARTICLE 54K PROTEIN SRP54"/>
    <property type="match status" value="1"/>
</dbReference>
<feature type="domain" description="Signal recognition particle SRP54 subunit M-domain" evidence="1">
    <location>
        <begin position="22"/>
        <end position="120"/>
    </location>
</feature>
<evidence type="ECO:0000313" key="2">
    <source>
        <dbReference type="EMBL" id="GAI14403.1"/>
    </source>
</evidence>
<dbReference type="GO" id="GO:0008312">
    <property type="term" value="F:7S RNA binding"/>
    <property type="evidence" value="ECO:0007669"/>
    <property type="project" value="InterPro"/>
</dbReference>
<dbReference type="InterPro" id="IPR036891">
    <property type="entry name" value="Signal_recog_part_SRP54_M_sf"/>
</dbReference>
<dbReference type="GO" id="GO:0003924">
    <property type="term" value="F:GTPase activity"/>
    <property type="evidence" value="ECO:0007669"/>
    <property type="project" value="InterPro"/>
</dbReference>
<dbReference type="SUPFAM" id="SSF47446">
    <property type="entry name" value="Signal peptide-binding domain"/>
    <property type="match status" value="1"/>
</dbReference>
<gene>
    <name evidence="2" type="ORF">S06H3_09194</name>
</gene>
<dbReference type="InterPro" id="IPR004125">
    <property type="entry name" value="Signal_recog_particle_SRP54_M"/>
</dbReference>
<protein>
    <recommendedName>
        <fullName evidence="1">Signal recognition particle SRP54 subunit M-domain domain-containing protein</fullName>
    </recommendedName>
</protein>
<evidence type="ECO:0000259" key="1">
    <source>
        <dbReference type="Pfam" id="PF02978"/>
    </source>
</evidence>
<feature type="non-terminal residue" evidence="2">
    <location>
        <position position="1"/>
    </location>
</feature>
<dbReference type="Pfam" id="PF02978">
    <property type="entry name" value="SRP_SPB"/>
    <property type="match status" value="1"/>
</dbReference>
<comment type="caution">
    <text evidence="2">The sequence shown here is derived from an EMBL/GenBank/DDBJ whole genome shotgun (WGS) entry which is preliminary data.</text>
</comment>
<name>X1L5Z9_9ZZZZ</name>
<dbReference type="GO" id="GO:0048500">
    <property type="term" value="C:signal recognition particle"/>
    <property type="evidence" value="ECO:0007669"/>
    <property type="project" value="InterPro"/>
</dbReference>
<accession>X1L5Z9</accession>
<proteinExistence type="predicted"/>
<organism evidence="2">
    <name type="scientific">marine sediment metagenome</name>
    <dbReference type="NCBI Taxonomy" id="412755"/>
    <lineage>
        <taxon>unclassified sequences</taxon>
        <taxon>metagenomes</taxon>
        <taxon>ecological metagenomes</taxon>
    </lineage>
</organism>
<dbReference type="InterPro" id="IPR022941">
    <property type="entry name" value="SRP54"/>
</dbReference>
<sequence length="160" mass="17952">VEETARAEEVKPADMKAILAGKLTLQDVYSQLEMMGKMGPLKKLMQMIPGLGVAIPEEQMRVGEEKLKRFKVIMQSMTPEELENPKVLNASRIRRIARGSGTGETDVKELLKQYEFIKKLIKKVIKGRGPKFGPFAKLIKQLPKEISHNFETRGADGKSS</sequence>
<dbReference type="GO" id="GO:0006614">
    <property type="term" value="P:SRP-dependent cotranslational protein targeting to membrane"/>
    <property type="evidence" value="ECO:0007669"/>
    <property type="project" value="InterPro"/>
</dbReference>
<dbReference type="Gene3D" id="1.10.260.30">
    <property type="entry name" value="Signal recognition particle, SRP54 subunit, M-domain"/>
    <property type="match status" value="1"/>
</dbReference>
<dbReference type="GO" id="GO:0005525">
    <property type="term" value="F:GTP binding"/>
    <property type="evidence" value="ECO:0007669"/>
    <property type="project" value="InterPro"/>
</dbReference>
<dbReference type="AlphaFoldDB" id="X1L5Z9"/>
<dbReference type="PANTHER" id="PTHR11564:SF5">
    <property type="entry name" value="SIGNAL RECOGNITION PARTICLE SUBUNIT SRP54"/>
    <property type="match status" value="1"/>
</dbReference>